<keyword evidence="6" id="KW-1185">Reference proteome</keyword>
<dbReference type="GO" id="GO:0006355">
    <property type="term" value="P:regulation of DNA-templated transcription"/>
    <property type="evidence" value="ECO:0007669"/>
    <property type="project" value="InterPro"/>
</dbReference>
<dbReference type="InterPro" id="IPR010985">
    <property type="entry name" value="Ribbon_hlx_hlx"/>
</dbReference>
<dbReference type="Pfam" id="PF08753">
    <property type="entry name" value="NikR_C"/>
    <property type="match status" value="1"/>
</dbReference>
<dbReference type="AlphaFoldDB" id="A0A2P4NM03"/>
<keyword evidence="1" id="KW-0805">Transcription regulation</keyword>
<dbReference type="PANTHER" id="PTHR34719:SF3">
    <property type="entry name" value="NICKEL-RESPONSIVE REGULATOR-RELATED"/>
    <property type="match status" value="1"/>
</dbReference>
<dbReference type="InterPro" id="IPR014864">
    <property type="entry name" value="TF_NikR_Ni-bd_C"/>
</dbReference>
<dbReference type="SUPFAM" id="SSF47598">
    <property type="entry name" value="Ribbon-helix-helix"/>
    <property type="match status" value="1"/>
</dbReference>
<accession>A0A2P4NM03</accession>
<protein>
    <submittedName>
        <fullName evidence="5">Nickel-responsive transcriptional regulator NikR</fullName>
    </submittedName>
</protein>
<evidence type="ECO:0000259" key="4">
    <source>
        <dbReference type="Pfam" id="PF08753"/>
    </source>
</evidence>
<dbReference type="InterPro" id="IPR027271">
    <property type="entry name" value="Acetolactate_synth/TF_NikR_C"/>
</dbReference>
<dbReference type="Gene3D" id="1.10.1220.10">
    <property type="entry name" value="Met repressor-like"/>
    <property type="match status" value="1"/>
</dbReference>
<dbReference type="EMBL" id="LOPW02000018">
    <property type="protein sequence ID" value="POG54193.1"/>
    <property type="molecule type" value="Genomic_DNA"/>
</dbReference>
<gene>
    <name evidence="5" type="ORF">AUR65_016170</name>
</gene>
<dbReference type="PANTHER" id="PTHR34719">
    <property type="entry name" value="NICKEL-RESPONSIVE REGULATOR"/>
    <property type="match status" value="1"/>
</dbReference>
<dbReference type="GO" id="GO:0003677">
    <property type="term" value="F:DNA binding"/>
    <property type="evidence" value="ECO:0007669"/>
    <property type="project" value="TreeGrafter"/>
</dbReference>
<dbReference type="SUPFAM" id="SSF55021">
    <property type="entry name" value="ACT-like"/>
    <property type="match status" value="1"/>
</dbReference>
<keyword evidence="3" id="KW-0804">Transcription</keyword>
<reference evidence="5" key="1">
    <citation type="submission" date="2017-08" db="EMBL/GenBank/DDBJ databases">
        <title>Haloferax marisrubri sp. nov., isolated from the Discovery deep brine-seawater interface in the Red Sea.</title>
        <authorList>
            <person name="Zhang G."/>
            <person name="Stingl U."/>
        </authorList>
    </citation>
    <scope>NUCLEOTIDE SEQUENCE [LARGE SCALE GENOMIC DNA]</scope>
    <source>
        <strain evidence="5">SB3</strain>
    </source>
</reference>
<dbReference type="OrthoDB" id="9459at2157"/>
<evidence type="ECO:0000313" key="5">
    <source>
        <dbReference type="EMBL" id="POG54193.1"/>
    </source>
</evidence>
<evidence type="ECO:0000256" key="3">
    <source>
        <dbReference type="ARBA" id="ARBA00023163"/>
    </source>
</evidence>
<sequence length="136" mass="15046">MPEALLDRISEFADEHEYSGRSEVVREGARMLLEEFDGGARDGGPYVGTVIVAFECRHSTVQQHLAEIRHDNGSAVTATTHAHLGNRYCMELFVLEGSPEALAEFVNSVRVVSDVRAVDYSLTSLGEEHHNHPPRS</sequence>
<dbReference type="CDD" id="cd22231">
    <property type="entry name" value="RHH_NikR_HicB-like"/>
    <property type="match status" value="1"/>
</dbReference>
<organism evidence="5 6">
    <name type="scientific">Haloferax marisrubri</name>
    <dbReference type="NCBI Taxonomy" id="1544719"/>
    <lineage>
        <taxon>Archaea</taxon>
        <taxon>Methanobacteriati</taxon>
        <taxon>Methanobacteriota</taxon>
        <taxon>Stenosarchaea group</taxon>
        <taxon>Halobacteria</taxon>
        <taxon>Halobacteriales</taxon>
        <taxon>Haloferacaceae</taxon>
        <taxon>Haloferax</taxon>
    </lineage>
</organism>
<proteinExistence type="predicted"/>
<evidence type="ECO:0000256" key="1">
    <source>
        <dbReference type="ARBA" id="ARBA00023015"/>
    </source>
</evidence>
<dbReference type="Gene3D" id="3.30.70.1150">
    <property type="entry name" value="ACT-like. Chain A, domain 2"/>
    <property type="match status" value="1"/>
</dbReference>
<dbReference type="GeneID" id="300253306"/>
<name>A0A2P4NM03_9EURY</name>
<dbReference type="InterPro" id="IPR045865">
    <property type="entry name" value="ACT-like_dom_sf"/>
</dbReference>
<feature type="domain" description="Transcription factor NikR nickel binding C-terminal" evidence="4">
    <location>
        <begin position="47"/>
        <end position="123"/>
    </location>
</feature>
<dbReference type="Proteomes" id="UP000053621">
    <property type="component" value="Unassembled WGS sequence"/>
</dbReference>
<comment type="caution">
    <text evidence="5">The sequence shown here is derived from an EMBL/GenBank/DDBJ whole genome shotgun (WGS) entry which is preliminary data.</text>
</comment>
<dbReference type="InterPro" id="IPR050192">
    <property type="entry name" value="CopG/NikR_regulator"/>
</dbReference>
<evidence type="ECO:0000256" key="2">
    <source>
        <dbReference type="ARBA" id="ARBA00023125"/>
    </source>
</evidence>
<dbReference type="InterPro" id="IPR013321">
    <property type="entry name" value="Arc_rbn_hlx_hlx"/>
</dbReference>
<keyword evidence="2" id="KW-0238">DNA-binding</keyword>
<evidence type="ECO:0000313" key="6">
    <source>
        <dbReference type="Proteomes" id="UP000053621"/>
    </source>
</evidence>
<dbReference type="RefSeq" id="WP_058567859.1">
    <property type="nucleotide sequence ID" value="NZ_LOPW02000018.1"/>
</dbReference>